<dbReference type="PIRSF" id="PIRSF002703">
    <property type="entry name" value="Thaumatin"/>
    <property type="match status" value="1"/>
</dbReference>
<sequence length="204" mass="22604">MKAPTSLIFFPILFFSLLSFTAITQTATFTIVNRCNYPVWAVVVPGGGRRLEMNHAWKINVAVGTTGASIWGRTNCKFDGSGRGNVKHGDCNGLLLCNSYGQLQNTCYGQPPNTLVEYALNQWNNLNFFDIFLIDGFNVPMDFSPTGSFRGIICSANINGKCSNELRVPGGCNNPYTTFRTDQYCCNSGNCGPTYFSRFFKDRC</sequence>
<dbReference type="Pfam" id="PF00314">
    <property type="entry name" value="Thaumatin"/>
    <property type="match status" value="1"/>
</dbReference>
<keyword evidence="4" id="KW-1185">Reference proteome</keyword>
<reference evidence="3" key="1">
    <citation type="submission" date="2022-04" db="EMBL/GenBank/DDBJ databases">
        <title>A functionally conserved STORR gene fusion in Papaver species that diverged 16.8 million years ago.</title>
        <authorList>
            <person name="Catania T."/>
        </authorList>
    </citation>
    <scope>NUCLEOTIDE SEQUENCE</scope>
    <source>
        <strain evidence="3">S-188037</strain>
    </source>
</reference>
<evidence type="ECO:0008006" key="5">
    <source>
        <dbReference type="Google" id="ProtNLM"/>
    </source>
</evidence>
<dbReference type="PROSITE" id="PS51367">
    <property type="entry name" value="THAUMATIN_2"/>
    <property type="match status" value="1"/>
</dbReference>
<evidence type="ECO:0000313" key="3">
    <source>
        <dbReference type="EMBL" id="KAI3909647.1"/>
    </source>
</evidence>
<dbReference type="Gene3D" id="2.60.110.10">
    <property type="entry name" value="Thaumatin"/>
    <property type="match status" value="1"/>
</dbReference>
<evidence type="ECO:0000256" key="2">
    <source>
        <dbReference type="SAM" id="SignalP"/>
    </source>
</evidence>
<dbReference type="AlphaFoldDB" id="A0AAD4SIR7"/>
<comment type="caution">
    <text evidence="3">The sequence shown here is derived from an EMBL/GenBank/DDBJ whole genome shotgun (WGS) entry which is preliminary data.</text>
</comment>
<dbReference type="SUPFAM" id="SSF49870">
    <property type="entry name" value="Osmotin, thaumatin-like protein"/>
    <property type="match status" value="1"/>
</dbReference>
<dbReference type="SMART" id="SM00205">
    <property type="entry name" value="THN"/>
    <property type="match status" value="1"/>
</dbReference>
<evidence type="ECO:0000256" key="1">
    <source>
        <dbReference type="PIRSR" id="PIRSR002703-1"/>
    </source>
</evidence>
<proteinExistence type="predicted"/>
<protein>
    <recommendedName>
        <fullName evidence="5">Thaumatin-like protein</fullName>
    </recommendedName>
</protein>
<dbReference type="PANTHER" id="PTHR31048">
    <property type="entry name" value="OS03G0233200 PROTEIN"/>
    <property type="match status" value="1"/>
</dbReference>
<gene>
    <name evidence="3" type="ORF">MKW98_014064</name>
</gene>
<feature type="disulfide bond" evidence="1">
    <location>
        <begin position="91"/>
        <end position="97"/>
    </location>
</feature>
<feature type="disulfide bond" evidence="1">
    <location>
        <begin position="154"/>
        <end position="204"/>
    </location>
</feature>
<name>A0AAD4SIR7_9MAGN</name>
<dbReference type="PRINTS" id="PR00347">
    <property type="entry name" value="THAUMATIN"/>
</dbReference>
<organism evidence="3 4">
    <name type="scientific">Papaver atlanticum</name>
    <dbReference type="NCBI Taxonomy" id="357466"/>
    <lineage>
        <taxon>Eukaryota</taxon>
        <taxon>Viridiplantae</taxon>
        <taxon>Streptophyta</taxon>
        <taxon>Embryophyta</taxon>
        <taxon>Tracheophyta</taxon>
        <taxon>Spermatophyta</taxon>
        <taxon>Magnoliopsida</taxon>
        <taxon>Ranunculales</taxon>
        <taxon>Papaveraceae</taxon>
        <taxon>Papaveroideae</taxon>
        <taxon>Papaver</taxon>
    </lineage>
</organism>
<dbReference type="Proteomes" id="UP001202328">
    <property type="component" value="Unassembled WGS sequence"/>
</dbReference>
<evidence type="ECO:0000313" key="4">
    <source>
        <dbReference type="Proteomes" id="UP001202328"/>
    </source>
</evidence>
<dbReference type="EMBL" id="JAJJMB010010315">
    <property type="protein sequence ID" value="KAI3909647.1"/>
    <property type="molecule type" value="Genomic_DNA"/>
</dbReference>
<feature type="disulfide bond" evidence="1">
    <location>
        <begin position="186"/>
        <end position="191"/>
    </location>
</feature>
<feature type="disulfide bond" evidence="1">
    <location>
        <begin position="162"/>
        <end position="172"/>
    </location>
</feature>
<keyword evidence="2" id="KW-0732">Signal</keyword>
<feature type="signal peptide" evidence="2">
    <location>
        <begin position="1"/>
        <end position="26"/>
    </location>
</feature>
<dbReference type="InterPro" id="IPR037176">
    <property type="entry name" value="Osmotin/thaumatin-like_sf"/>
</dbReference>
<dbReference type="InterPro" id="IPR001938">
    <property type="entry name" value="Thaumatin"/>
</dbReference>
<accession>A0AAD4SIR7</accession>
<feature type="chain" id="PRO_5041984320" description="Thaumatin-like protein" evidence="2">
    <location>
        <begin position="27"/>
        <end position="204"/>
    </location>
</feature>
<keyword evidence="1" id="KW-1015">Disulfide bond</keyword>